<feature type="compositionally biased region" description="Low complexity" evidence="1">
    <location>
        <begin position="348"/>
        <end position="367"/>
    </location>
</feature>
<name>A0AAN9U7A1_9PEZI</name>
<feature type="region of interest" description="Disordered" evidence="1">
    <location>
        <begin position="34"/>
        <end position="59"/>
    </location>
</feature>
<evidence type="ECO:0000313" key="3">
    <source>
        <dbReference type="Proteomes" id="UP001320245"/>
    </source>
</evidence>
<feature type="region of interest" description="Disordered" evidence="1">
    <location>
        <begin position="157"/>
        <end position="254"/>
    </location>
</feature>
<organism evidence="2 3">
    <name type="scientific">Cytospora paraplurivora</name>
    <dbReference type="NCBI Taxonomy" id="2898453"/>
    <lineage>
        <taxon>Eukaryota</taxon>
        <taxon>Fungi</taxon>
        <taxon>Dikarya</taxon>
        <taxon>Ascomycota</taxon>
        <taxon>Pezizomycotina</taxon>
        <taxon>Sordariomycetes</taxon>
        <taxon>Sordariomycetidae</taxon>
        <taxon>Diaporthales</taxon>
        <taxon>Cytosporaceae</taxon>
        <taxon>Cytospora</taxon>
    </lineage>
</organism>
<feature type="compositionally biased region" description="Basic residues" evidence="1">
    <location>
        <begin position="311"/>
        <end position="323"/>
    </location>
</feature>
<feature type="compositionally biased region" description="Low complexity" evidence="1">
    <location>
        <begin position="459"/>
        <end position="478"/>
    </location>
</feature>
<dbReference type="AlphaFoldDB" id="A0AAN9U7A1"/>
<feature type="compositionally biased region" description="Basic residues" evidence="1">
    <location>
        <begin position="423"/>
        <end position="435"/>
    </location>
</feature>
<feature type="compositionally biased region" description="Acidic residues" evidence="1">
    <location>
        <begin position="409"/>
        <end position="418"/>
    </location>
</feature>
<dbReference type="EMBL" id="JAJSPL020000042">
    <property type="protein sequence ID" value="KAK7734710.1"/>
    <property type="molecule type" value="Genomic_DNA"/>
</dbReference>
<feature type="region of interest" description="Disordered" evidence="1">
    <location>
        <begin position="296"/>
        <end position="494"/>
    </location>
</feature>
<dbReference type="Proteomes" id="UP001320245">
    <property type="component" value="Unassembled WGS sequence"/>
</dbReference>
<feature type="compositionally biased region" description="Polar residues" evidence="1">
    <location>
        <begin position="235"/>
        <end position="247"/>
    </location>
</feature>
<feature type="region of interest" description="Disordered" evidence="1">
    <location>
        <begin position="508"/>
        <end position="532"/>
    </location>
</feature>
<keyword evidence="3" id="KW-1185">Reference proteome</keyword>
<evidence type="ECO:0000313" key="2">
    <source>
        <dbReference type="EMBL" id="KAK7734710.1"/>
    </source>
</evidence>
<feature type="compositionally biased region" description="Basic and acidic residues" evidence="1">
    <location>
        <begin position="445"/>
        <end position="455"/>
    </location>
</feature>
<gene>
    <name evidence="2" type="ORF">SLS53_007816</name>
</gene>
<comment type="caution">
    <text evidence="2">The sequence shown here is derived from an EMBL/GenBank/DDBJ whole genome shotgun (WGS) entry which is preliminary data.</text>
</comment>
<evidence type="ECO:0000256" key="1">
    <source>
        <dbReference type="SAM" id="MobiDB-lite"/>
    </source>
</evidence>
<feature type="compositionally biased region" description="Pro residues" evidence="1">
    <location>
        <begin position="368"/>
        <end position="388"/>
    </location>
</feature>
<feature type="compositionally biased region" description="Polar residues" evidence="1">
    <location>
        <begin position="204"/>
        <end position="218"/>
    </location>
</feature>
<proteinExistence type="predicted"/>
<sequence>MERTGKLADLKLVNKYYPPVSNYSYPRTEIGTRHERPVGRSSVGSDCSAPGMTDDQESDISVEDANQYHLAGDELWDTFWEDAESFCGTKQVEDKVHGAVVSRSARYPALIPSPVAQRKAHRGLPWDDRRAGPQVQKQDGADQDAAIRCWPLAAAERPVTPGSKPVKASYSLFPQSKPTPVLNLTPRRPARPPRSGFLWETQPHDPSTVSQTTSSLGRSTRPKKLHLPTSDGAISYNSTSHTHSAPVSPTMPSPLQSAATILRRSEPNSLAQPRQMILTRICSDTTDLYSMATNTASQETLTAPTIPPRSPQRKQGRHSRQHSQLRNSITAEDLDAEPAQEAQKPPITGTGPVQPSSSSPQETSQWPTLPPPPPPSPQRPPPPPPAPPQQQHRQQPEPDLPAPVSFFELDSDSEDEDVNFARRIVRNLTPHKRTRSATATSRSRKGSDLAREQLRRARAGTVTTTTTPPPLSTSGRSSIAAGRPSTASGRTSLGVEERVGDGVAASMAAGAGARGSKQRGEVLGRLFGGRWS</sequence>
<reference evidence="2 3" key="1">
    <citation type="journal article" date="2023" name="PLoS ONE">
        <title>Cytospora paraplurivora sp. nov. isolated from orchards with fruit tree decline syndrome in Ontario, Canada.</title>
        <authorList>
            <person name="Ilyukhin E."/>
            <person name="Nguyen H.D.T."/>
            <person name="Castle A.J."/>
            <person name="Ellouze W."/>
        </authorList>
    </citation>
    <scope>NUCLEOTIDE SEQUENCE [LARGE SCALE GENOMIC DNA]</scope>
    <source>
        <strain evidence="2 3">FDS-564</strain>
    </source>
</reference>
<protein>
    <submittedName>
        <fullName evidence="2">Uncharacterized protein</fullName>
    </submittedName>
</protein>
<accession>A0AAN9U7A1</accession>
<feature type="region of interest" description="Disordered" evidence="1">
    <location>
        <begin position="112"/>
        <end position="143"/>
    </location>
</feature>